<sequence length="179" mass="20932">MRRSRCRPACLILVPLQCEWRFGEPTCDPIFATPRGWKSSRPSNNRGCALLADDSLRWPRRLPTEEDNKNTWYRRNTIPGAEGWRLRLACDEKTLEQGTENLLPRKLRTTNAYLSSKRRVTLCVCDQMCAFGTRQRRAGETRESPRSGRRIRTKGRREGSRKLRVQADAMKRPHYTINR</sequence>
<organism evidence="2 3">
    <name type="scientific">Aspergillus welwitschiae</name>
    <dbReference type="NCBI Taxonomy" id="1341132"/>
    <lineage>
        <taxon>Eukaryota</taxon>
        <taxon>Fungi</taxon>
        <taxon>Dikarya</taxon>
        <taxon>Ascomycota</taxon>
        <taxon>Pezizomycotina</taxon>
        <taxon>Eurotiomycetes</taxon>
        <taxon>Eurotiomycetidae</taxon>
        <taxon>Eurotiales</taxon>
        <taxon>Aspergillaceae</taxon>
        <taxon>Aspergillus</taxon>
        <taxon>Aspergillus subgen. Circumdati</taxon>
    </lineage>
</organism>
<dbReference type="GeneID" id="38145175"/>
<dbReference type="AlphaFoldDB" id="A0A3F3QE11"/>
<dbReference type="Proteomes" id="UP000253729">
    <property type="component" value="Unassembled WGS sequence"/>
</dbReference>
<gene>
    <name evidence="2" type="ORF">BDQ94DRAFT_90736</name>
</gene>
<proteinExistence type="predicted"/>
<evidence type="ECO:0000313" key="3">
    <source>
        <dbReference type="Proteomes" id="UP000253729"/>
    </source>
</evidence>
<protein>
    <submittedName>
        <fullName evidence="2">Uncharacterized protein</fullName>
    </submittedName>
</protein>
<name>A0A3F3QE11_9EURO</name>
<feature type="compositionally biased region" description="Basic and acidic residues" evidence="1">
    <location>
        <begin position="137"/>
        <end position="146"/>
    </location>
</feature>
<keyword evidence="3" id="KW-1185">Reference proteome</keyword>
<evidence type="ECO:0000313" key="2">
    <source>
        <dbReference type="EMBL" id="RDH37534.1"/>
    </source>
</evidence>
<dbReference type="RefSeq" id="XP_026630556.1">
    <property type="nucleotide sequence ID" value="XM_026776819.1"/>
</dbReference>
<evidence type="ECO:0000256" key="1">
    <source>
        <dbReference type="SAM" id="MobiDB-lite"/>
    </source>
</evidence>
<reference evidence="2 3" key="1">
    <citation type="submission" date="2018-07" db="EMBL/GenBank/DDBJ databases">
        <title>The genomes of Aspergillus section Nigri reveals drivers in fungal speciation.</title>
        <authorList>
            <consortium name="DOE Joint Genome Institute"/>
            <person name="Vesth T.C."/>
            <person name="Nybo J."/>
            <person name="Theobald S."/>
            <person name="Brandl J."/>
            <person name="Frisvad J.C."/>
            <person name="Nielsen K.F."/>
            <person name="Lyhne E.K."/>
            <person name="Kogle M.E."/>
            <person name="Kuo A."/>
            <person name="Riley R."/>
            <person name="Clum A."/>
            <person name="Nolan M."/>
            <person name="Lipzen A."/>
            <person name="Salamov A."/>
            <person name="Henrissat B."/>
            <person name="Wiebenga A."/>
            <person name="De vries R.P."/>
            <person name="Grigoriev I.V."/>
            <person name="Mortensen U.H."/>
            <person name="Andersen M.R."/>
            <person name="Baker S.E."/>
        </authorList>
    </citation>
    <scope>NUCLEOTIDE SEQUENCE [LARGE SCALE GENOMIC DNA]</scope>
    <source>
        <strain evidence="2 3">CBS 139.54b</strain>
    </source>
</reference>
<dbReference type="EMBL" id="KZ852035">
    <property type="protein sequence ID" value="RDH37534.1"/>
    <property type="molecule type" value="Genomic_DNA"/>
</dbReference>
<accession>A0A3F3QE11</accession>
<feature type="region of interest" description="Disordered" evidence="1">
    <location>
        <begin position="135"/>
        <end position="163"/>
    </location>
</feature>